<dbReference type="Proteomes" id="UP000245202">
    <property type="component" value="Unassembled WGS sequence"/>
</dbReference>
<dbReference type="AlphaFoldDB" id="A0A2R5EV30"/>
<accession>A0A2R5EV30</accession>
<evidence type="ECO:0000313" key="1">
    <source>
        <dbReference type="EMBL" id="GBG07643.1"/>
    </source>
</evidence>
<dbReference type="RefSeq" id="WP_108992678.1">
    <property type="nucleotide sequence ID" value="NZ_BDQX01000099.1"/>
</dbReference>
<gene>
    <name evidence="1" type="ORF">PAT3040_02199</name>
</gene>
<keyword evidence="2" id="KW-1185">Reference proteome</keyword>
<organism evidence="1 2">
    <name type="scientific">Paenibacillus agaridevorans</name>
    <dbReference type="NCBI Taxonomy" id="171404"/>
    <lineage>
        <taxon>Bacteria</taxon>
        <taxon>Bacillati</taxon>
        <taxon>Bacillota</taxon>
        <taxon>Bacilli</taxon>
        <taxon>Bacillales</taxon>
        <taxon>Paenibacillaceae</taxon>
        <taxon>Paenibacillus</taxon>
    </lineage>
</organism>
<comment type="caution">
    <text evidence="1">The sequence shown here is derived from an EMBL/GenBank/DDBJ whole genome shotgun (WGS) entry which is preliminary data.</text>
</comment>
<evidence type="ECO:0000313" key="2">
    <source>
        <dbReference type="Proteomes" id="UP000245202"/>
    </source>
</evidence>
<proteinExistence type="predicted"/>
<name>A0A2R5EV30_9BACL</name>
<reference evidence="1 2" key="1">
    <citation type="submission" date="2017-08" db="EMBL/GenBank/DDBJ databases">
        <title>Substantial Increase in Enzyme Production by Combined Drug-Resistance Mutations in Paenibacillus agaridevorans.</title>
        <authorList>
            <person name="Tanaka Y."/>
            <person name="Funane K."/>
            <person name="Hosaka T."/>
            <person name="Shiwa Y."/>
            <person name="Fujita N."/>
            <person name="Miyazaki T."/>
            <person name="Yoshikawa H."/>
            <person name="Murakami K."/>
            <person name="Kasahara K."/>
            <person name="Inaoka T."/>
            <person name="Hiraga Y."/>
            <person name="Ochi K."/>
        </authorList>
    </citation>
    <scope>NUCLEOTIDE SEQUENCE [LARGE SCALE GENOMIC DNA]</scope>
    <source>
        <strain evidence="1 2">T-3040</strain>
    </source>
</reference>
<dbReference type="EMBL" id="BDQX01000099">
    <property type="protein sequence ID" value="GBG07643.1"/>
    <property type="molecule type" value="Genomic_DNA"/>
</dbReference>
<dbReference type="Pfam" id="PF14198">
    <property type="entry name" value="TnpV"/>
    <property type="match status" value="1"/>
</dbReference>
<protein>
    <submittedName>
        <fullName evidence="1">TnpV protein</fullName>
    </submittedName>
</protein>
<sequence>MELTYRTDGDYLLPNLTSPEALPIGKYGMLRKTFLKTERKGSYAHLMLSEQLNSHLAEIDRAAREQVEWTMERLLERYPAPDKAAHPSDWISHMNGLKQQAEELALRELVYS</sequence>
<dbReference type="InterPro" id="IPR026989">
    <property type="entry name" value="TnpV"/>
</dbReference>